<evidence type="ECO:0000313" key="1">
    <source>
        <dbReference type="EMBL" id="MFF4778721.1"/>
    </source>
</evidence>
<reference evidence="1 2" key="1">
    <citation type="submission" date="2024-10" db="EMBL/GenBank/DDBJ databases">
        <title>The Natural Products Discovery Center: Release of the First 8490 Sequenced Strains for Exploring Actinobacteria Biosynthetic Diversity.</title>
        <authorList>
            <person name="Kalkreuter E."/>
            <person name="Kautsar S.A."/>
            <person name="Yang D."/>
            <person name="Bader C.D."/>
            <person name="Teijaro C.N."/>
            <person name="Fluegel L."/>
            <person name="Davis C.M."/>
            <person name="Simpson J.R."/>
            <person name="Lauterbach L."/>
            <person name="Steele A.D."/>
            <person name="Gui C."/>
            <person name="Meng S."/>
            <person name="Li G."/>
            <person name="Viehrig K."/>
            <person name="Ye F."/>
            <person name="Su P."/>
            <person name="Kiefer A.F."/>
            <person name="Nichols A."/>
            <person name="Cepeda A.J."/>
            <person name="Yan W."/>
            <person name="Fan B."/>
            <person name="Jiang Y."/>
            <person name="Adhikari A."/>
            <person name="Zheng C.-J."/>
            <person name="Schuster L."/>
            <person name="Cowan T.M."/>
            <person name="Smanski M.J."/>
            <person name="Chevrette M.G."/>
            <person name="De Carvalho L.P.S."/>
            <person name="Shen B."/>
        </authorList>
    </citation>
    <scope>NUCLEOTIDE SEQUENCE [LARGE SCALE GENOMIC DNA]</scope>
    <source>
        <strain evidence="1 2">NPDC001281</strain>
    </source>
</reference>
<proteinExistence type="predicted"/>
<dbReference type="Proteomes" id="UP001602119">
    <property type="component" value="Unassembled WGS sequence"/>
</dbReference>
<accession>A0ABW6VHB5</accession>
<name>A0ABW6VHB5_MICFU</name>
<gene>
    <name evidence="1" type="ORF">ACFY05_38445</name>
</gene>
<keyword evidence="2" id="KW-1185">Reference proteome</keyword>
<dbReference type="EMBL" id="JBIAXI010000035">
    <property type="protein sequence ID" value="MFF4778721.1"/>
    <property type="molecule type" value="Genomic_DNA"/>
</dbReference>
<evidence type="ECO:0000313" key="2">
    <source>
        <dbReference type="Proteomes" id="UP001602119"/>
    </source>
</evidence>
<dbReference type="RefSeq" id="WP_066942457.1">
    <property type="nucleotide sequence ID" value="NZ_BBYK01000050.1"/>
</dbReference>
<comment type="caution">
    <text evidence="1">The sequence shown here is derived from an EMBL/GenBank/DDBJ whole genome shotgun (WGS) entry which is preliminary data.</text>
</comment>
<sequence length="119" mass="12782">MTGIVVCRGCCCGSSRKVPRLDHDEQVRRLAQVADVRVTDCLDVCEQANVVVVRPSPAGRAAGGRPVWLALVNQPEAADDIAEWIRAGGPGLAELPAVLGLYVFEGPRSARRPGRPRQQ</sequence>
<organism evidence="1 2">
    <name type="scientific">Microtetraspora fusca</name>
    <dbReference type="NCBI Taxonomy" id="1997"/>
    <lineage>
        <taxon>Bacteria</taxon>
        <taxon>Bacillati</taxon>
        <taxon>Actinomycetota</taxon>
        <taxon>Actinomycetes</taxon>
        <taxon>Streptosporangiales</taxon>
        <taxon>Streptosporangiaceae</taxon>
        <taxon>Microtetraspora</taxon>
    </lineage>
</organism>
<protein>
    <submittedName>
        <fullName evidence="1">(2Fe-2S) ferredoxin domain-containing protein</fullName>
    </submittedName>
</protein>